<dbReference type="EMBL" id="BKCJ010030240">
    <property type="protein sequence ID" value="GEV66119.1"/>
    <property type="molecule type" value="Genomic_DNA"/>
</dbReference>
<organism evidence="1">
    <name type="scientific">Tanacetum cinerariifolium</name>
    <name type="common">Dalmatian daisy</name>
    <name type="synonym">Chrysanthemum cinerariifolium</name>
    <dbReference type="NCBI Taxonomy" id="118510"/>
    <lineage>
        <taxon>Eukaryota</taxon>
        <taxon>Viridiplantae</taxon>
        <taxon>Streptophyta</taxon>
        <taxon>Embryophyta</taxon>
        <taxon>Tracheophyta</taxon>
        <taxon>Spermatophyta</taxon>
        <taxon>Magnoliopsida</taxon>
        <taxon>eudicotyledons</taxon>
        <taxon>Gunneridae</taxon>
        <taxon>Pentapetalae</taxon>
        <taxon>asterids</taxon>
        <taxon>campanulids</taxon>
        <taxon>Asterales</taxon>
        <taxon>Asteraceae</taxon>
        <taxon>Asteroideae</taxon>
        <taxon>Anthemideae</taxon>
        <taxon>Anthemidinae</taxon>
        <taxon>Tanacetum</taxon>
    </lineage>
</organism>
<dbReference type="AlphaFoldDB" id="A0A699GPR5"/>
<dbReference type="PANTHER" id="PTHR31286">
    <property type="entry name" value="GLYCINE-RICH CELL WALL STRUCTURAL PROTEIN 1.8-LIKE"/>
    <property type="match status" value="1"/>
</dbReference>
<comment type="caution">
    <text evidence="1">The sequence shown here is derived from an EMBL/GenBank/DDBJ whole genome shotgun (WGS) entry which is preliminary data.</text>
</comment>
<name>A0A699GPR5_TANCI</name>
<sequence>MSRGRGVKEKSLNRNSINASSGIGVSTESDNTMIEDTLCVIASTVKEGVIPFVVNMMVEKEKISSLEDNIVSESFPTLITSTQVANAPAGNSPGKSFYAIATGKPSGKKLMVFWEKMAYPVVANYVRNTLGKYGLVRSMFNSSTGLFSFQFSFIDGLDSLLENGTWFIRNNLLILKKWHPNENLLKEDVSTVLVWVKLYGVPVMAFDEDGLSAIATKLSTPLMLDSYTLCVCNLGNIGVGEKKAVKKASQTSRGVLVGQNNTPIGEKIEKIKRQICEGKLRLLDNDGNPLVPTGIVESDSEVDMVFDETANLRILTSDKDGSDKGSGVGVDTAYPRHGYVVSSLMDTAYWLLEYNVPFGGRACTSEIAEDFDTYT</sequence>
<proteinExistence type="predicted"/>
<dbReference type="InterPro" id="IPR040256">
    <property type="entry name" value="At4g02000-like"/>
</dbReference>
<protein>
    <submittedName>
        <fullName evidence="1">Uncharacterized protein</fullName>
    </submittedName>
</protein>
<evidence type="ECO:0000313" key="1">
    <source>
        <dbReference type="EMBL" id="GEV66119.1"/>
    </source>
</evidence>
<dbReference type="PANTHER" id="PTHR31286:SF99">
    <property type="entry name" value="DUF4283 DOMAIN-CONTAINING PROTEIN"/>
    <property type="match status" value="1"/>
</dbReference>
<accession>A0A699GPR5</accession>
<gene>
    <name evidence="1" type="ORF">Tci_138096</name>
</gene>
<reference evidence="1" key="1">
    <citation type="journal article" date="2019" name="Sci. Rep.">
        <title>Draft genome of Tanacetum cinerariifolium, the natural source of mosquito coil.</title>
        <authorList>
            <person name="Yamashiro T."/>
            <person name="Shiraishi A."/>
            <person name="Satake H."/>
            <person name="Nakayama K."/>
        </authorList>
    </citation>
    <scope>NUCLEOTIDE SEQUENCE</scope>
</reference>